<name>A0A9W7WC74_TRIRA</name>
<comment type="caution">
    <text evidence="1">The sequence shown here is derived from an EMBL/GenBank/DDBJ whole genome shotgun (WGS) entry which is preliminary data.</text>
</comment>
<reference evidence="1" key="1">
    <citation type="submission" date="2021-02" db="EMBL/GenBank/DDBJ databases">
        <title>Comparative genomics reveals that relaxation of natural selection precedes convergent phenotypic evolution of cavefish.</title>
        <authorList>
            <person name="Peng Z."/>
        </authorList>
    </citation>
    <scope>NUCLEOTIDE SEQUENCE</scope>
    <source>
        <tissue evidence="1">Muscle</tissue>
    </source>
</reference>
<proteinExistence type="predicted"/>
<keyword evidence="2" id="KW-1185">Reference proteome</keyword>
<organism evidence="1 2">
    <name type="scientific">Triplophysa rosa</name>
    <name type="common">Cave loach</name>
    <dbReference type="NCBI Taxonomy" id="992332"/>
    <lineage>
        <taxon>Eukaryota</taxon>
        <taxon>Metazoa</taxon>
        <taxon>Chordata</taxon>
        <taxon>Craniata</taxon>
        <taxon>Vertebrata</taxon>
        <taxon>Euteleostomi</taxon>
        <taxon>Actinopterygii</taxon>
        <taxon>Neopterygii</taxon>
        <taxon>Teleostei</taxon>
        <taxon>Ostariophysi</taxon>
        <taxon>Cypriniformes</taxon>
        <taxon>Nemacheilidae</taxon>
        <taxon>Triplophysa</taxon>
    </lineage>
</organism>
<sequence length="68" mass="7499">MSRPFHQARALNIKITVSFAGSLKQMGISAVNVRPARMLPAPDELSVEICLYPITKTSCHSKSDKPQM</sequence>
<dbReference type="EMBL" id="JAFHDT010000023">
    <property type="protein sequence ID" value="KAI7792648.1"/>
    <property type="molecule type" value="Genomic_DNA"/>
</dbReference>
<protein>
    <submittedName>
        <fullName evidence="1">Uncharacterized protein</fullName>
    </submittedName>
</protein>
<dbReference type="AlphaFoldDB" id="A0A9W7WC74"/>
<accession>A0A9W7WC74</accession>
<dbReference type="Proteomes" id="UP001059041">
    <property type="component" value="Linkage Group LG23"/>
</dbReference>
<evidence type="ECO:0000313" key="1">
    <source>
        <dbReference type="EMBL" id="KAI7792648.1"/>
    </source>
</evidence>
<evidence type="ECO:0000313" key="2">
    <source>
        <dbReference type="Proteomes" id="UP001059041"/>
    </source>
</evidence>
<gene>
    <name evidence="1" type="ORF">IRJ41_019031</name>
</gene>